<dbReference type="AlphaFoldDB" id="A0A2T0FLP8"/>
<dbReference type="GO" id="GO:0044283">
    <property type="term" value="P:small molecule biosynthetic process"/>
    <property type="evidence" value="ECO:0007669"/>
    <property type="project" value="UniProtKB-ARBA"/>
</dbReference>
<keyword evidence="1" id="KW-0560">Oxidoreductase</keyword>
<feature type="region of interest" description="Disordered" evidence="2">
    <location>
        <begin position="1"/>
        <end position="26"/>
    </location>
</feature>
<gene>
    <name evidence="4" type="ORF">B9G98_03520</name>
</gene>
<dbReference type="STRING" id="45607.A0A2T0FLP8"/>
<dbReference type="PANTHER" id="PTHR47990">
    <property type="entry name" value="2-OXOGLUTARATE (2OG) AND FE(II)-DEPENDENT OXYGENASE SUPERFAMILY PROTEIN-RELATED"/>
    <property type="match status" value="1"/>
</dbReference>
<dbReference type="GO" id="GO:0046872">
    <property type="term" value="F:metal ion binding"/>
    <property type="evidence" value="ECO:0007669"/>
    <property type="project" value="UniProtKB-KW"/>
</dbReference>
<dbReference type="Pfam" id="PF14226">
    <property type="entry name" value="DIOX_N"/>
    <property type="match status" value="1"/>
</dbReference>
<dbReference type="OrthoDB" id="406156at2759"/>
<dbReference type="InterPro" id="IPR026992">
    <property type="entry name" value="DIOX_N"/>
</dbReference>
<dbReference type="PRINTS" id="PR00682">
    <property type="entry name" value="IPNSYNTHASE"/>
</dbReference>
<dbReference type="GeneID" id="36517268"/>
<dbReference type="GO" id="GO:0016491">
    <property type="term" value="F:oxidoreductase activity"/>
    <property type="evidence" value="ECO:0007669"/>
    <property type="project" value="UniProtKB-KW"/>
</dbReference>
<keyword evidence="5" id="KW-1185">Reference proteome</keyword>
<dbReference type="InterPro" id="IPR050231">
    <property type="entry name" value="Iron_ascorbate_oxido_reductase"/>
</dbReference>
<evidence type="ECO:0000313" key="4">
    <source>
        <dbReference type="EMBL" id="PRT55900.1"/>
    </source>
</evidence>
<dbReference type="InterPro" id="IPR027443">
    <property type="entry name" value="IPNS-like_sf"/>
</dbReference>
<dbReference type="Proteomes" id="UP000238350">
    <property type="component" value="Unassembled WGS sequence"/>
</dbReference>
<comment type="similarity">
    <text evidence="1">Belongs to the iron/ascorbate-dependent oxidoreductase family.</text>
</comment>
<feature type="domain" description="Fe2OG dioxygenase" evidence="3">
    <location>
        <begin position="231"/>
        <end position="344"/>
    </location>
</feature>
<dbReference type="SUPFAM" id="SSF51197">
    <property type="entry name" value="Clavaminate synthase-like"/>
    <property type="match status" value="1"/>
</dbReference>
<proteinExistence type="inferred from homology"/>
<organism evidence="4 5">
    <name type="scientific">Wickerhamiella sorbophila</name>
    <dbReference type="NCBI Taxonomy" id="45607"/>
    <lineage>
        <taxon>Eukaryota</taxon>
        <taxon>Fungi</taxon>
        <taxon>Dikarya</taxon>
        <taxon>Ascomycota</taxon>
        <taxon>Saccharomycotina</taxon>
        <taxon>Dipodascomycetes</taxon>
        <taxon>Dipodascales</taxon>
        <taxon>Trichomonascaceae</taxon>
        <taxon>Wickerhamiella</taxon>
    </lineage>
</organism>
<dbReference type="PROSITE" id="PS51471">
    <property type="entry name" value="FE2OG_OXY"/>
    <property type="match status" value="1"/>
</dbReference>
<protein>
    <submittedName>
        <fullName evidence="4">1-aminocyclopropane-1-carboxylate oxidase</fullName>
    </submittedName>
</protein>
<evidence type="ECO:0000313" key="5">
    <source>
        <dbReference type="Proteomes" id="UP000238350"/>
    </source>
</evidence>
<dbReference type="EMBL" id="NDIQ01000022">
    <property type="protein sequence ID" value="PRT55900.1"/>
    <property type="molecule type" value="Genomic_DNA"/>
</dbReference>
<feature type="compositionally biased region" description="Polar residues" evidence="2">
    <location>
        <begin position="1"/>
        <end position="15"/>
    </location>
</feature>
<evidence type="ECO:0000259" key="3">
    <source>
        <dbReference type="PROSITE" id="PS51471"/>
    </source>
</evidence>
<dbReference type="RefSeq" id="XP_024665845.1">
    <property type="nucleotide sequence ID" value="XM_024810077.1"/>
</dbReference>
<evidence type="ECO:0000256" key="2">
    <source>
        <dbReference type="SAM" id="MobiDB-lite"/>
    </source>
</evidence>
<dbReference type="InterPro" id="IPR005123">
    <property type="entry name" value="Oxoglu/Fe-dep_dioxygenase_dom"/>
</dbReference>
<sequence length="414" mass="47554">MSAELNSVPSAQSRRPPQAASLDKKYNIRPFKHVHQPSEQIDYANLDAIDLSTFEWGDSDEAKKSRQRLARQLDHSVRTHGFFYLVNHGVDEGIISHLDSISQSIFEVSNEIKAQHLAGSLSSDLDTDSVGAERGPGFKPRQYWNMANGVKDNIEFYNFTQIQHQDKMWEQNHPQIVKDYLNEIANYYQFLHFVVLKQLTILCDIILELPEGTWYENYFQVSQGDISGSGGGFGRLMMYYGHSDEDNEKTNNTWLRGHSDSAGFTFIASQPMVSLQILDYRTREWRYVKHVPGALVVNIGDAVEFMTGGYFKSTIHRVVNPPKSQQGHVRHSIIYFSKPSWVTVIDPDEIDSPLLHRLGVSKPREWEKITYYDWDLEKGRLFGKSKVNDKPGDAPEPVYIHGRLSERWIRDLSV</sequence>
<evidence type="ECO:0000256" key="1">
    <source>
        <dbReference type="RuleBase" id="RU003682"/>
    </source>
</evidence>
<dbReference type="InterPro" id="IPR044861">
    <property type="entry name" value="IPNS-like_FE2OG_OXY"/>
</dbReference>
<comment type="caution">
    <text evidence="4">The sequence shown here is derived from an EMBL/GenBank/DDBJ whole genome shotgun (WGS) entry which is preliminary data.</text>
</comment>
<dbReference type="Pfam" id="PF03171">
    <property type="entry name" value="2OG-FeII_Oxy"/>
    <property type="match status" value="1"/>
</dbReference>
<keyword evidence="1" id="KW-0408">Iron</keyword>
<name>A0A2T0FLP8_9ASCO</name>
<reference evidence="4 5" key="1">
    <citation type="submission" date="2017-04" db="EMBL/GenBank/DDBJ databases">
        <title>Genome sequencing of [Candida] sorbophila.</title>
        <authorList>
            <person name="Ahn J.O."/>
        </authorList>
    </citation>
    <scope>NUCLEOTIDE SEQUENCE [LARGE SCALE GENOMIC DNA]</scope>
    <source>
        <strain evidence="4 5">DS02</strain>
    </source>
</reference>
<dbReference type="Gene3D" id="2.60.120.330">
    <property type="entry name" value="B-lactam Antibiotic, Isopenicillin N Synthase, Chain"/>
    <property type="match status" value="1"/>
</dbReference>
<accession>A0A2T0FLP8</accession>
<keyword evidence="1" id="KW-0479">Metal-binding</keyword>